<accession>A0A437ME51</accession>
<protein>
    <submittedName>
        <fullName evidence="1">DUF3293 domain-containing protein</fullName>
    </submittedName>
</protein>
<evidence type="ECO:0000313" key="2">
    <source>
        <dbReference type="Proteomes" id="UP000282957"/>
    </source>
</evidence>
<organism evidence="1 2">
    <name type="scientific">Rhodovarius crocodyli</name>
    <dbReference type="NCBI Taxonomy" id="1979269"/>
    <lineage>
        <taxon>Bacteria</taxon>
        <taxon>Pseudomonadati</taxon>
        <taxon>Pseudomonadota</taxon>
        <taxon>Alphaproteobacteria</taxon>
        <taxon>Acetobacterales</taxon>
        <taxon>Roseomonadaceae</taxon>
        <taxon>Rhodovarius</taxon>
    </lineage>
</organism>
<proteinExistence type="predicted"/>
<dbReference type="OrthoDB" id="7280165at2"/>
<dbReference type="Proteomes" id="UP000282957">
    <property type="component" value="Unassembled WGS sequence"/>
</dbReference>
<dbReference type="Pfam" id="PF11697">
    <property type="entry name" value="DUF3293"/>
    <property type="match status" value="1"/>
</dbReference>
<dbReference type="AlphaFoldDB" id="A0A437ME51"/>
<dbReference type="InterPro" id="IPR021710">
    <property type="entry name" value="DUF3293"/>
</dbReference>
<dbReference type="EMBL" id="SACL01000004">
    <property type="protein sequence ID" value="RVT95885.1"/>
    <property type="molecule type" value="Genomic_DNA"/>
</dbReference>
<gene>
    <name evidence="1" type="ORF">EOD42_12145</name>
</gene>
<evidence type="ECO:0000313" key="1">
    <source>
        <dbReference type="EMBL" id="RVT95885.1"/>
    </source>
</evidence>
<name>A0A437ME51_9PROT</name>
<reference evidence="1 2" key="1">
    <citation type="submission" date="2019-01" db="EMBL/GenBank/DDBJ databases">
        <authorList>
            <person name="Chen W.-M."/>
        </authorList>
    </citation>
    <scope>NUCLEOTIDE SEQUENCE [LARGE SCALE GENOMIC DNA]</scope>
    <source>
        <strain evidence="1 2">CCP-6</strain>
    </source>
</reference>
<comment type="caution">
    <text evidence="1">The sequence shown here is derived from an EMBL/GenBank/DDBJ whole genome shotgun (WGS) entry which is preliminary data.</text>
</comment>
<keyword evidence="2" id="KW-1185">Reference proteome</keyword>
<sequence length="139" mass="15782">MRAWSSRPCRRWPFNKARAFRLSTYEAAGIRVRPGDRIRMRGLFLTAENPGGRRWPAGLNRRRMALLAALLPRPWLPAWSGLGGWREAMFLAPDTRRTRRLARRFGQAAVLLLGPRGARLHWLACSGPHKLASARPCCA</sequence>